<dbReference type="PANTHER" id="PTHR11242">
    <property type="entry name" value="ARYL HYDROCARBON RECEPTOR INTERACTING PROTEIN RELATED"/>
    <property type="match status" value="1"/>
</dbReference>
<accession>A0A1J4MRS8</accession>
<dbReference type="OrthoDB" id="298012at2759"/>
<feature type="compositionally biased region" description="Low complexity" evidence="5">
    <location>
        <begin position="257"/>
        <end position="274"/>
    </location>
</feature>
<keyword evidence="2" id="KW-0677">Repeat</keyword>
<dbReference type="PANTHER" id="PTHR11242:SF0">
    <property type="entry name" value="TPR_REGION DOMAIN-CONTAINING PROTEIN"/>
    <property type="match status" value="1"/>
</dbReference>
<dbReference type="PROSITE" id="PS50005">
    <property type="entry name" value="TPR"/>
    <property type="match status" value="1"/>
</dbReference>
<proteinExistence type="inferred from homology"/>
<feature type="repeat" description="TPR" evidence="4">
    <location>
        <begin position="114"/>
        <end position="147"/>
    </location>
</feature>
<dbReference type="InterPro" id="IPR036338">
    <property type="entry name" value="Aha1"/>
</dbReference>
<keyword evidence="3 4" id="KW-0802">TPR repeat</keyword>
<dbReference type="SMART" id="SM01000">
    <property type="entry name" value="Aha1_N"/>
    <property type="match status" value="1"/>
</dbReference>
<dbReference type="SUPFAM" id="SSF103111">
    <property type="entry name" value="Activator of Hsp90 ATPase, Aha1"/>
    <property type="match status" value="1"/>
</dbReference>
<evidence type="ECO:0000256" key="1">
    <source>
        <dbReference type="ARBA" id="ARBA00006817"/>
    </source>
</evidence>
<evidence type="ECO:0000313" key="7">
    <source>
        <dbReference type="EMBL" id="OII76946.1"/>
    </source>
</evidence>
<dbReference type="GO" id="GO:0001671">
    <property type="term" value="F:ATPase activator activity"/>
    <property type="evidence" value="ECO:0007669"/>
    <property type="project" value="InterPro"/>
</dbReference>
<evidence type="ECO:0000313" key="8">
    <source>
        <dbReference type="Proteomes" id="UP000186804"/>
    </source>
</evidence>
<gene>
    <name evidence="7" type="ORF">cand_022890</name>
</gene>
<sequence>MDEEYLDSQSDTLSDNENVQESNEELLKKIFSCKETGNELYKKGKYNEAINTYDEGLELIEKLRKKDVDEKNVEIENLETTLQLNKSMIYLKNSEWFKVIQVTSKILKEDQKNMKALYRRGLARIGFSMYEEAREDFLAILDLEPGNAAAIQQLQIVRQKISESNEKSRGSFSKIFSKGLYTDRQKDVEIKKAKERESRREIYEKEINEKKLKGDTDNSKVIPFEEWEKEYIARNSNSTDKPLDSNANSQQKSHKVNSNSTSNSPSAPIISSKSSDIELDDEDMKILAETKKMGYCYFRRTLTDQEKELNQQFVPKLIEETKNENTSNDHISDPSRLGISSWNSKGTTFEDKDVTSTAKVTLKKYLEASSFEEIFKCDNKITVSVTSVDEIDGEASVAMVRGTRRFLFDFSVKLKGKYESINLRDNNTESTNFSISIPSLTSMSSEEDIFGLKECSIELLDNKNTFSTDIQNQICNCIKEQFCFMYLKSQLQQMLNDFHINI</sequence>
<dbReference type="Gene3D" id="1.25.40.10">
    <property type="entry name" value="Tetratricopeptide repeat domain"/>
    <property type="match status" value="1"/>
</dbReference>
<dbReference type="Proteomes" id="UP000186804">
    <property type="component" value="Unassembled WGS sequence"/>
</dbReference>
<dbReference type="InterPro" id="IPR015310">
    <property type="entry name" value="AHSA1-like_N"/>
</dbReference>
<evidence type="ECO:0000256" key="5">
    <source>
        <dbReference type="SAM" id="MobiDB-lite"/>
    </source>
</evidence>
<dbReference type="InterPro" id="IPR019734">
    <property type="entry name" value="TPR_rpt"/>
</dbReference>
<evidence type="ECO:0000256" key="2">
    <source>
        <dbReference type="ARBA" id="ARBA00022737"/>
    </source>
</evidence>
<feature type="region of interest" description="Disordered" evidence="5">
    <location>
        <begin position="1"/>
        <end position="21"/>
    </location>
</feature>
<dbReference type="SMART" id="SM00028">
    <property type="entry name" value="TPR"/>
    <property type="match status" value="2"/>
</dbReference>
<dbReference type="Gene3D" id="3.15.10.20">
    <property type="entry name" value="Activator of Hsp90 ATPase Aha1, N-terminal domain"/>
    <property type="match status" value="1"/>
</dbReference>
<protein>
    <submittedName>
        <fullName evidence="7">TPR repeat-containing protein</fullName>
    </submittedName>
</protein>
<evidence type="ECO:0000259" key="6">
    <source>
        <dbReference type="SMART" id="SM01000"/>
    </source>
</evidence>
<dbReference type="GeneID" id="92366473"/>
<keyword evidence="8" id="KW-1185">Reference proteome</keyword>
<dbReference type="SUPFAM" id="SSF48452">
    <property type="entry name" value="TPR-like"/>
    <property type="match status" value="1"/>
</dbReference>
<dbReference type="RefSeq" id="XP_067068792.1">
    <property type="nucleotide sequence ID" value="XM_067212519.1"/>
</dbReference>
<feature type="compositionally biased region" description="Polar residues" evidence="5">
    <location>
        <begin position="7"/>
        <end position="21"/>
    </location>
</feature>
<dbReference type="Pfam" id="PF09229">
    <property type="entry name" value="Aha1_N"/>
    <property type="match status" value="1"/>
</dbReference>
<comment type="similarity">
    <text evidence="1">Belongs to the AHA1 family.</text>
</comment>
<organism evidence="7 8">
    <name type="scientific">Cryptosporidium andersoni</name>
    <dbReference type="NCBI Taxonomy" id="117008"/>
    <lineage>
        <taxon>Eukaryota</taxon>
        <taxon>Sar</taxon>
        <taxon>Alveolata</taxon>
        <taxon>Apicomplexa</taxon>
        <taxon>Conoidasida</taxon>
        <taxon>Coccidia</taxon>
        <taxon>Eucoccidiorida</taxon>
        <taxon>Eimeriorina</taxon>
        <taxon>Cryptosporidiidae</taxon>
        <taxon>Cryptosporidium</taxon>
    </lineage>
</organism>
<comment type="caution">
    <text evidence="7">The sequence shown here is derived from an EMBL/GenBank/DDBJ whole genome shotgun (WGS) entry which is preliminary data.</text>
</comment>
<dbReference type="InterPro" id="IPR039663">
    <property type="entry name" value="AIP/AIPL1/TTC9"/>
</dbReference>
<dbReference type="EMBL" id="LRBS01000048">
    <property type="protein sequence ID" value="OII76946.1"/>
    <property type="molecule type" value="Genomic_DNA"/>
</dbReference>
<feature type="region of interest" description="Disordered" evidence="5">
    <location>
        <begin position="236"/>
        <end position="275"/>
    </location>
</feature>
<feature type="domain" description="Activator of Hsp90 ATPase AHSA1-like N-terminal" evidence="6">
    <location>
        <begin position="351"/>
        <end position="488"/>
    </location>
</feature>
<evidence type="ECO:0000256" key="3">
    <source>
        <dbReference type="ARBA" id="ARBA00022803"/>
    </source>
</evidence>
<name>A0A1J4MRS8_9CRYT</name>
<dbReference type="InterPro" id="IPR011990">
    <property type="entry name" value="TPR-like_helical_dom_sf"/>
</dbReference>
<dbReference type="GO" id="GO:0051087">
    <property type="term" value="F:protein-folding chaperone binding"/>
    <property type="evidence" value="ECO:0007669"/>
    <property type="project" value="InterPro"/>
</dbReference>
<reference evidence="7 8" key="1">
    <citation type="submission" date="2016-10" db="EMBL/GenBank/DDBJ databases">
        <title>Reductive evolution of mitochondrial metabolism and differential evolution of invasion-related proteins in Cryptosporidium.</title>
        <authorList>
            <person name="Liu S."/>
            <person name="Roellig D.M."/>
            <person name="Guo Y."/>
            <person name="Li N."/>
            <person name="Frace M.A."/>
            <person name="Tang K."/>
            <person name="Zhang L."/>
            <person name="Feng Y."/>
            <person name="Xiao L."/>
        </authorList>
    </citation>
    <scope>NUCLEOTIDE SEQUENCE [LARGE SCALE GENOMIC DNA]</scope>
    <source>
        <strain evidence="7">30847</strain>
    </source>
</reference>
<evidence type="ECO:0000256" key="4">
    <source>
        <dbReference type="PROSITE-ProRule" id="PRU00339"/>
    </source>
</evidence>
<dbReference type="AlphaFoldDB" id="A0A1J4MRS8"/>
<feature type="compositionally biased region" description="Polar residues" evidence="5">
    <location>
        <begin position="236"/>
        <end position="251"/>
    </location>
</feature>
<dbReference type="VEuPathDB" id="CryptoDB:cand_022890"/>